<feature type="compositionally biased region" description="Basic and acidic residues" evidence="1">
    <location>
        <begin position="257"/>
        <end position="269"/>
    </location>
</feature>
<evidence type="ECO:0000313" key="2">
    <source>
        <dbReference type="EMBL" id="OCL36341.1"/>
    </source>
</evidence>
<proteinExistence type="predicted"/>
<accession>A0A1C0APN2</accession>
<evidence type="ECO:0000256" key="1">
    <source>
        <dbReference type="SAM" id="MobiDB-lite"/>
    </source>
</evidence>
<feature type="region of interest" description="Disordered" evidence="1">
    <location>
        <begin position="257"/>
        <end position="283"/>
    </location>
</feature>
<comment type="caution">
    <text evidence="2">The sequence shown here is derived from an EMBL/GenBank/DDBJ whole genome shotgun (WGS) entry which is preliminary data.</text>
</comment>
<sequence>MDVERARHLADGLRAARLARRRAEAEELRLITQLACGYHLETESDAHDALYEQDEPVGGDGCPLVSEWLSLELAALLGCTSRQATSLIGRALNLRYRHPRLWTAVQQVELDPHRAAAAAARCESLPPDVADEVGVRWAAAQHRLSWGAAMNLMDRLIIEAAPEIAAERERRTLNGRYVSISRYREGSMQVSAQLDVLDAKYLEAAVSQISGLLVDDGAAAGCDADQVRAKALGVLANPAYALALQQRAAMQPRLIEERAPGRSPIHGDEPEPDPMDGERRPHPADCAGHVCGTITVPLTQLRPATDVVVHIPATAVEGLAGGARVERAGWLTMETLKDLLGDRKVAVRPVIDLPEIPAEDPYRPSARLREAVIQLFPTEAFPYSETASRALEQDHTRAFRTGPPRQSRIGNLAPLRTRTHRAKTAGHWWYDQPAPGCLIWRSPLGYRYRVTPHGTYPLN</sequence>
<dbReference type="Proteomes" id="UP000093501">
    <property type="component" value="Unassembled WGS sequence"/>
</dbReference>
<dbReference type="AlphaFoldDB" id="A0A1C0APN2"/>
<keyword evidence="3" id="KW-1185">Reference proteome</keyword>
<organism evidence="2 3">
    <name type="scientific">Tessaracoccus lapidicaptus</name>
    <dbReference type="NCBI Taxonomy" id="1427523"/>
    <lineage>
        <taxon>Bacteria</taxon>
        <taxon>Bacillati</taxon>
        <taxon>Actinomycetota</taxon>
        <taxon>Actinomycetes</taxon>
        <taxon>Propionibacteriales</taxon>
        <taxon>Propionibacteriaceae</taxon>
        <taxon>Tessaracoccus</taxon>
    </lineage>
</organism>
<dbReference type="RefSeq" id="WP_068750495.1">
    <property type="nucleotide sequence ID" value="NZ_LR214441.1"/>
</dbReference>
<evidence type="ECO:0000313" key="3">
    <source>
        <dbReference type="Proteomes" id="UP000093501"/>
    </source>
</evidence>
<evidence type="ECO:0008006" key="4">
    <source>
        <dbReference type="Google" id="ProtNLM"/>
    </source>
</evidence>
<dbReference type="EMBL" id="MBQD01000011">
    <property type="protein sequence ID" value="OCL36341.1"/>
    <property type="molecule type" value="Genomic_DNA"/>
</dbReference>
<name>A0A1C0APN2_9ACTN</name>
<protein>
    <recommendedName>
        <fullName evidence="4">DUF222 domain-containing protein</fullName>
    </recommendedName>
</protein>
<gene>
    <name evidence="2" type="ORF">BCR15_00220</name>
</gene>
<reference evidence="3" key="1">
    <citation type="submission" date="2016-07" db="EMBL/GenBank/DDBJ databases">
        <authorList>
            <person name="Florea S."/>
            <person name="Webb J.S."/>
            <person name="Jaromczyk J."/>
            <person name="Schardl C.L."/>
        </authorList>
    </citation>
    <scope>NUCLEOTIDE SEQUENCE [LARGE SCALE GENOMIC DNA]</scope>
    <source>
        <strain evidence="3">IPBSL-7</strain>
    </source>
</reference>